<comment type="caution">
    <text evidence="6">The sequence shown here is derived from an EMBL/GenBank/DDBJ whole genome shotgun (WGS) entry which is preliminary data.</text>
</comment>
<dbReference type="GO" id="GO:0003677">
    <property type="term" value="F:DNA binding"/>
    <property type="evidence" value="ECO:0007669"/>
    <property type="project" value="InterPro"/>
</dbReference>
<dbReference type="Gene3D" id="1.10.10.10">
    <property type="entry name" value="Winged helix-like DNA-binding domain superfamily/Winged helix DNA-binding domain"/>
    <property type="match status" value="1"/>
</dbReference>
<organism evidence="6 7">
    <name type="scientific">Echinicola pacifica</name>
    <dbReference type="NCBI Taxonomy" id="346377"/>
    <lineage>
        <taxon>Bacteria</taxon>
        <taxon>Pseudomonadati</taxon>
        <taxon>Bacteroidota</taxon>
        <taxon>Cytophagia</taxon>
        <taxon>Cytophagales</taxon>
        <taxon>Cyclobacteriaceae</taxon>
        <taxon>Echinicola</taxon>
    </lineage>
</organism>
<dbReference type="PANTHER" id="PTHR43133:SF46">
    <property type="entry name" value="RNA POLYMERASE SIGMA-70 FACTOR ECF SUBFAMILY"/>
    <property type="match status" value="1"/>
</dbReference>
<dbReference type="NCBIfam" id="TIGR02937">
    <property type="entry name" value="sigma70-ECF"/>
    <property type="match status" value="1"/>
</dbReference>
<protein>
    <submittedName>
        <fullName evidence="6">RNA polymerase subunit sigma</fullName>
    </submittedName>
</protein>
<keyword evidence="2" id="KW-0805">Transcription regulation</keyword>
<dbReference type="InterPro" id="IPR039425">
    <property type="entry name" value="RNA_pol_sigma-70-like"/>
</dbReference>
<accession>A0A918Q834</accession>
<dbReference type="Gene3D" id="1.10.1740.10">
    <property type="match status" value="1"/>
</dbReference>
<evidence type="ECO:0000259" key="5">
    <source>
        <dbReference type="Pfam" id="PF08281"/>
    </source>
</evidence>
<evidence type="ECO:0000256" key="4">
    <source>
        <dbReference type="ARBA" id="ARBA00023163"/>
    </source>
</evidence>
<keyword evidence="7" id="KW-1185">Reference proteome</keyword>
<comment type="similarity">
    <text evidence="1">Belongs to the sigma-70 factor family. ECF subfamily.</text>
</comment>
<dbReference type="InterPro" id="IPR036388">
    <property type="entry name" value="WH-like_DNA-bd_sf"/>
</dbReference>
<reference evidence="6" key="1">
    <citation type="journal article" date="2014" name="Int. J. Syst. Evol. Microbiol.">
        <title>Complete genome sequence of Corynebacterium casei LMG S-19264T (=DSM 44701T), isolated from a smear-ripened cheese.</title>
        <authorList>
            <consortium name="US DOE Joint Genome Institute (JGI-PGF)"/>
            <person name="Walter F."/>
            <person name="Albersmeier A."/>
            <person name="Kalinowski J."/>
            <person name="Ruckert C."/>
        </authorList>
    </citation>
    <scope>NUCLEOTIDE SEQUENCE</scope>
    <source>
        <strain evidence="6">KCTC 12368</strain>
    </source>
</reference>
<reference evidence="6" key="2">
    <citation type="submission" date="2020-09" db="EMBL/GenBank/DDBJ databases">
        <authorList>
            <person name="Sun Q."/>
            <person name="Kim S."/>
        </authorList>
    </citation>
    <scope>NUCLEOTIDE SEQUENCE</scope>
    <source>
        <strain evidence="6">KCTC 12368</strain>
    </source>
</reference>
<dbReference type="EMBL" id="BMWX01000007">
    <property type="protein sequence ID" value="GGZ37441.1"/>
    <property type="molecule type" value="Genomic_DNA"/>
</dbReference>
<dbReference type="InterPro" id="IPR013249">
    <property type="entry name" value="RNA_pol_sigma70_r4_t2"/>
</dbReference>
<evidence type="ECO:0000256" key="2">
    <source>
        <dbReference type="ARBA" id="ARBA00023015"/>
    </source>
</evidence>
<dbReference type="AlphaFoldDB" id="A0A918Q834"/>
<evidence type="ECO:0000313" key="7">
    <source>
        <dbReference type="Proteomes" id="UP000619457"/>
    </source>
</evidence>
<dbReference type="InterPro" id="IPR014284">
    <property type="entry name" value="RNA_pol_sigma-70_dom"/>
</dbReference>
<feature type="domain" description="RNA polymerase sigma factor 70 region 4 type 2" evidence="5">
    <location>
        <begin position="146"/>
        <end position="198"/>
    </location>
</feature>
<keyword evidence="3" id="KW-0731">Sigma factor</keyword>
<dbReference type="SUPFAM" id="SSF88659">
    <property type="entry name" value="Sigma3 and sigma4 domains of RNA polymerase sigma factors"/>
    <property type="match status" value="1"/>
</dbReference>
<evidence type="ECO:0000256" key="3">
    <source>
        <dbReference type="ARBA" id="ARBA00023082"/>
    </source>
</evidence>
<dbReference type="Pfam" id="PF08281">
    <property type="entry name" value="Sigma70_r4_2"/>
    <property type="match status" value="1"/>
</dbReference>
<keyword evidence="4" id="KW-0804">Transcription</keyword>
<dbReference type="InterPro" id="IPR013325">
    <property type="entry name" value="RNA_pol_sigma_r2"/>
</dbReference>
<dbReference type="GO" id="GO:0006352">
    <property type="term" value="P:DNA-templated transcription initiation"/>
    <property type="evidence" value="ECO:0007669"/>
    <property type="project" value="InterPro"/>
</dbReference>
<dbReference type="GO" id="GO:0016987">
    <property type="term" value="F:sigma factor activity"/>
    <property type="evidence" value="ECO:0007669"/>
    <property type="project" value="UniProtKB-KW"/>
</dbReference>
<sequence>MGIMNKHKNQLEKDWCPEPSTDLGKVEDLSLWRSFKEGNESAFIYIYKQYFEVLFQFGSMFSPNENLVKDAVQELFIDLRKSRARLSDTNNIKFYLFKSLKRRIIKENKAWYSKLVELKDDYSFTVSYSHEQLMIDRQLNTEQVEKLNKAISQLSARKREVIYYFYYEELSYEEIKQIMGLSNIKSARNLLYKALAFLKEVIQ</sequence>
<name>A0A918Q834_9BACT</name>
<evidence type="ECO:0000256" key="1">
    <source>
        <dbReference type="ARBA" id="ARBA00010641"/>
    </source>
</evidence>
<dbReference type="Proteomes" id="UP000619457">
    <property type="component" value="Unassembled WGS sequence"/>
</dbReference>
<dbReference type="InterPro" id="IPR013324">
    <property type="entry name" value="RNA_pol_sigma_r3/r4-like"/>
</dbReference>
<dbReference type="PANTHER" id="PTHR43133">
    <property type="entry name" value="RNA POLYMERASE ECF-TYPE SIGMA FACTO"/>
    <property type="match status" value="1"/>
</dbReference>
<dbReference type="CDD" id="cd06171">
    <property type="entry name" value="Sigma70_r4"/>
    <property type="match status" value="1"/>
</dbReference>
<proteinExistence type="inferred from homology"/>
<evidence type="ECO:0000313" key="6">
    <source>
        <dbReference type="EMBL" id="GGZ37441.1"/>
    </source>
</evidence>
<gene>
    <name evidence="6" type="ORF">GCM10007049_33310</name>
</gene>
<dbReference type="SUPFAM" id="SSF88946">
    <property type="entry name" value="Sigma2 domain of RNA polymerase sigma factors"/>
    <property type="match status" value="1"/>
</dbReference>